<dbReference type="GO" id="GO:0009898">
    <property type="term" value="C:cytoplasmic side of plasma membrane"/>
    <property type="evidence" value="ECO:0007669"/>
    <property type="project" value="TreeGrafter"/>
</dbReference>
<evidence type="ECO:0000256" key="18">
    <source>
        <dbReference type="ARBA" id="ARBA00068795"/>
    </source>
</evidence>
<evidence type="ECO:0000256" key="6">
    <source>
        <dbReference type="ARBA" id="ARBA00022475"/>
    </source>
</evidence>
<comment type="subcellular location">
    <subcellularLocation>
        <location evidence="3">Cell membrane</location>
        <topology evidence="3">Multi-pass membrane protein</topology>
    </subcellularLocation>
    <subcellularLocation>
        <location evidence="1">Lipid droplet</location>
    </subcellularLocation>
    <subcellularLocation>
        <location evidence="2">Peroxisome membrane</location>
        <topology evidence="2">Multi-pass membrane protein</topology>
    </subcellularLocation>
</comment>
<feature type="transmembrane region" description="Helical" evidence="20">
    <location>
        <begin position="115"/>
        <end position="138"/>
    </location>
</feature>
<dbReference type="Gene3D" id="3.30.300.30">
    <property type="match status" value="1"/>
</dbReference>
<evidence type="ECO:0000256" key="17">
    <source>
        <dbReference type="ARBA" id="ARBA00060276"/>
    </source>
</evidence>
<dbReference type="InterPro" id="IPR020845">
    <property type="entry name" value="AMP-binding_CS"/>
</dbReference>
<dbReference type="GeneID" id="30971132"/>
<sequence length="653" mass="73581">MLEIPDVPLSLAGPAVVTTLAYLNAKYSLFYDRILIKVLLKIAFNLRSGERRDKVNLFYKLEDQALNPKTKDRPFLVYNGRTWTFRETYTTALQYGAWLKNVHGVKAREVVAMDFMNSSTFIFIWLGLWSIGAIPAFINYNLSGKPLTHSILTSSARLLLVDEELRAQIPPEQLENLASPEFREGKGSVDVIFFTPEVESQILHMEPTREDDEVRDGIRMRDTALLIYTSGTTGLPKPAIIGWRKAWSSGIMITNWIGLQSTDRYYTSMPLYHSSASLLAVMPCLWAGSTALIGRKFSARNFWQEVRESDATIIQYVGETLRYLLAVPPSLDPVTGEDLDKKHNLRLAVGNGLRPDIWNRVKQRFNIPTIAEFYASTEGTSGSWNLSSNDFTAGAIGRNGGFTGWILRRSVVVVKIDEVSQQLWRDPKTGFCKAMPRGEPGELLWAVDPTDPKETFTGYFNNSKASDSKLVRDVLRKGDAYFRTGDLVRWDKEGRWYFNDRLGDTYRWKSENVSTAEVSEVLGGHADVHEANVYGVALPHHDGRAGCATILLQQQTRAEDPTALIPPSQDTLSSLSAHVLKNLPRYAAPQFLRITRAMQTTGNNKQQKRVLQSQGVDPSLVAADDRLYWLQGGQYVPFERNDWSRLQAGKVKL</sequence>
<dbReference type="GO" id="GO:0005524">
    <property type="term" value="F:ATP binding"/>
    <property type="evidence" value="ECO:0007669"/>
    <property type="project" value="UniProtKB-KW"/>
</dbReference>
<evidence type="ECO:0000256" key="19">
    <source>
        <dbReference type="ARBA" id="ARBA00078285"/>
    </source>
</evidence>
<keyword evidence="14 20" id="KW-0472">Membrane</keyword>
<dbReference type="PANTHER" id="PTHR43107">
    <property type="entry name" value="LONG-CHAIN FATTY ACID TRANSPORT PROTEIN"/>
    <property type="match status" value="1"/>
</dbReference>
<accession>A0A1L9X3G0</accession>
<keyword evidence="11" id="KW-0067">ATP-binding</keyword>
<keyword evidence="12 20" id="KW-1133">Transmembrane helix</keyword>
<feature type="transmembrane region" description="Helical" evidence="20">
    <location>
        <begin position="271"/>
        <end position="293"/>
    </location>
</feature>
<dbReference type="Gene3D" id="3.40.50.12780">
    <property type="entry name" value="N-terminal domain of ligase-like"/>
    <property type="match status" value="1"/>
</dbReference>
<dbReference type="OMA" id="VWRQFLD"/>
<keyword evidence="13" id="KW-0445">Lipid transport</keyword>
<dbReference type="GO" id="GO:0005778">
    <property type="term" value="C:peroxisomal membrane"/>
    <property type="evidence" value="ECO:0007669"/>
    <property type="project" value="UniProtKB-SubCell"/>
</dbReference>
<evidence type="ECO:0000256" key="8">
    <source>
        <dbReference type="ARBA" id="ARBA00022677"/>
    </source>
</evidence>
<dbReference type="InterPro" id="IPR000873">
    <property type="entry name" value="AMP-dep_synth/lig_dom"/>
</dbReference>
<evidence type="ECO:0000256" key="10">
    <source>
        <dbReference type="ARBA" id="ARBA00022741"/>
    </source>
</evidence>
<keyword evidence="5" id="KW-0813">Transport</keyword>
<keyword evidence="9 20" id="KW-0812">Transmembrane</keyword>
<evidence type="ECO:0000313" key="23">
    <source>
        <dbReference type="EMBL" id="OJK03005.1"/>
    </source>
</evidence>
<dbReference type="GO" id="GO:0005811">
    <property type="term" value="C:lipid droplet"/>
    <property type="evidence" value="ECO:0007669"/>
    <property type="project" value="UniProtKB-SubCell"/>
</dbReference>
<evidence type="ECO:0000259" key="21">
    <source>
        <dbReference type="Pfam" id="PF00501"/>
    </source>
</evidence>
<keyword evidence="8" id="KW-0551">Lipid droplet</keyword>
<dbReference type="GO" id="GO:0004467">
    <property type="term" value="F:long-chain fatty acid-CoA ligase activity"/>
    <property type="evidence" value="ECO:0007669"/>
    <property type="project" value="TreeGrafter"/>
</dbReference>
<evidence type="ECO:0000256" key="9">
    <source>
        <dbReference type="ARBA" id="ARBA00022692"/>
    </source>
</evidence>
<dbReference type="RefSeq" id="XP_020059344.1">
    <property type="nucleotide sequence ID" value="XM_020197318.1"/>
</dbReference>
<feature type="domain" description="AMP-dependent synthetase/ligase" evidence="21">
    <location>
        <begin position="68"/>
        <end position="408"/>
    </location>
</feature>
<gene>
    <name evidence="23" type="ORF">ASPACDRAFT_1853569</name>
</gene>
<dbReference type="InterPro" id="IPR042099">
    <property type="entry name" value="ANL_N_sf"/>
</dbReference>
<dbReference type="FunFam" id="3.30.300.30:FF:000002">
    <property type="entry name" value="Long-chain fatty acid transport protein 1"/>
    <property type="match status" value="1"/>
</dbReference>
<protein>
    <recommendedName>
        <fullName evidence="18">Very long-chain fatty acid transport protein</fullName>
    </recommendedName>
    <alternativeName>
        <fullName evidence="19">Very-long-chain acyl-CoA synthetase</fullName>
    </alternativeName>
</protein>
<dbReference type="Pfam" id="PF13193">
    <property type="entry name" value="AMP-binding_C"/>
    <property type="match status" value="1"/>
</dbReference>
<evidence type="ECO:0000256" key="14">
    <source>
        <dbReference type="ARBA" id="ARBA00023136"/>
    </source>
</evidence>
<comment type="similarity">
    <text evidence="4">Belongs to the ATP-dependent AMP-binding enzyme family.</text>
</comment>
<keyword evidence="7" id="KW-0436">Ligase</keyword>
<dbReference type="GO" id="GO:0005324">
    <property type="term" value="F:long-chain fatty acid transmembrane transporter activity"/>
    <property type="evidence" value="ECO:0007669"/>
    <property type="project" value="TreeGrafter"/>
</dbReference>
<dbReference type="STRING" id="690307.A0A1L9X3G0"/>
<evidence type="ECO:0000256" key="4">
    <source>
        <dbReference type="ARBA" id="ARBA00006432"/>
    </source>
</evidence>
<dbReference type="GO" id="GO:0044539">
    <property type="term" value="P:long-chain fatty acid import into cell"/>
    <property type="evidence" value="ECO:0007669"/>
    <property type="project" value="TreeGrafter"/>
</dbReference>
<dbReference type="AlphaFoldDB" id="A0A1L9X3G0"/>
<dbReference type="PANTHER" id="PTHR43107:SF15">
    <property type="entry name" value="FATTY ACID TRANSPORT PROTEIN 3, ISOFORM A"/>
    <property type="match status" value="1"/>
</dbReference>
<dbReference type="FunFam" id="3.40.50.12780:FF:000019">
    <property type="entry name" value="Long-chain fatty acid transporter"/>
    <property type="match status" value="1"/>
</dbReference>
<keyword evidence="6" id="KW-1003">Cell membrane</keyword>
<evidence type="ECO:0000256" key="12">
    <source>
        <dbReference type="ARBA" id="ARBA00022989"/>
    </source>
</evidence>
<feature type="domain" description="AMP-binding enzyme C-terminal" evidence="22">
    <location>
        <begin position="517"/>
        <end position="605"/>
    </location>
</feature>
<evidence type="ECO:0000313" key="24">
    <source>
        <dbReference type="Proteomes" id="UP000184546"/>
    </source>
</evidence>
<evidence type="ECO:0000256" key="2">
    <source>
        <dbReference type="ARBA" id="ARBA00004585"/>
    </source>
</evidence>
<dbReference type="EMBL" id="KV878972">
    <property type="protein sequence ID" value="OJK03005.1"/>
    <property type="molecule type" value="Genomic_DNA"/>
</dbReference>
<proteinExistence type="inferred from homology"/>
<evidence type="ECO:0000256" key="13">
    <source>
        <dbReference type="ARBA" id="ARBA00023055"/>
    </source>
</evidence>
<evidence type="ECO:0000256" key="7">
    <source>
        <dbReference type="ARBA" id="ARBA00022598"/>
    </source>
</evidence>
<comment type="function">
    <text evidence="17">Acyl-CoA synthetase required for both the import of long chain fatty acids (LCFAs) (C14-C18) and the activation very long chain fatty acids (VLCFAs) (C20-C26) by esterification of the fatty acids into metabolically active CoA-thioesters for subsequent degradation or incorporation into phospholipids. The transport and fatty acyl-CoA synthetase activities are genetically separable and are thus independent activities. Esterifies VLCFAs in the peroxisome matrix. The VLCFAs are actively transported into peroxisomes by a PXA1-PXA2 heterodimeric transporter in the peroxisomal membrane.</text>
</comment>
<dbReference type="InterPro" id="IPR025110">
    <property type="entry name" value="AMP-bd_C"/>
</dbReference>
<name>A0A1L9X3G0_ASPA1</name>
<reference evidence="24" key="1">
    <citation type="journal article" date="2017" name="Genome Biol.">
        <title>Comparative genomics reveals high biological diversity and specific adaptations in the industrially and medically important fungal genus Aspergillus.</title>
        <authorList>
            <person name="de Vries R.P."/>
            <person name="Riley R."/>
            <person name="Wiebenga A."/>
            <person name="Aguilar-Osorio G."/>
            <person name="Amillis S."/>
            <person name="Uchima C.A."/>
            <person name="Anderluh G."/>
            <person name="Asadollahi M."/>
            <person name="Askin M."/>
            <person name="Barry K."/>
            <person name="Battaglia E."/>
            <person name="Bayram O."/>
            <person name="Benocci T."/>
            <person name="Braus-Stromeyer S.A."/>
            <person name="Caldana C."/>
            <person name="Canovas D."/>
            <person name="Cerqueira G.C."/>
            <person name="Chen F."/>
            <person name="Chen W."/>
            <person name="Choi C."/>
            <person name="Clum A."/>
            <person name="Dos Santos R.A."/>
            <person name="Damasio A.R."/>
            <person name="Diallinas G."/>
            <person name="Emri T."/>
            <person name="Fekete E."/>
            <person name="Flipphi M."/>
            <person name="Freyberg S."/>
            <person name="Gallo A."/>
            <person name="Gournas C."/>
            <person name="Habgood R."/>
            <person name="Hainaut M."/>
            <person name="Harispe M.L."/>
            <person name="Henrissat B."/>
            <person name="Hilden K.S."/>
            <person name="Hope R."/>
            <person name="Hossain A."/>
            <person name="Karabika E."/>
            <person name="Karaffa L."/>
            <person name="Karanyi Z."/>
            <person name="Krasevec N."/>
            <person name="Kuo A."/>
            <person name="Kusch H."/>
            <person name="LaButti K."/>
            <person name="Lagendijk E.L."/>
            <person name="Lapidus A."/>
            <person name="Levasseur A."/>
            <person name="Lindquist E."/>
            <person name="Lipzen A."/>
            <person name="Logrieco A.F."/>
            <person name="MacCabe A."/>
            <person name="Maekelae M.R."/>
            <person name="Malavazi I."/>
            <person name="Melin P."/>
            <person name="Meyer V."/>
            <person name="Mielnichuk N."/>
            <person name="Miskei M."/>
            <person name="Molnar A.P."/>
            <person name="Mule G."/>
            <person name="Ngan C.Y."/>
            <person name="Orejas M."/>
            <person name="Orosz E."/>
            <person name="Ouedraogo J.P."/>
            <person name="Overkamp K.M."/>
            <person name="Park H.-S."/>
            <person name="Perrone G."/>
            <person name="Piumi F."/>
            <person name="Punt P.J."/>
            <person name="Ram A.F."/>
            <person name="Ramon A."/>
            <person name="Rauscher S."/>
            <person name="Record E."/>
            <person name="Riano-Pachon D.M."/>
            <person name="Robert V."/>
            <person name="Roehrig J."/>
            <person name="Ruller R."/>
            <person name="Salamov A."/>
            <person name="Salih N.S."/>
            <person name="Samson R.A."/>
            <person name="Sandor E."/>
            <person name="Sanguinetti M."/>
            <person name="Schuetze T."/>
            <person name="Sepcic K."/>
            <person name="Shelest E."/>
            <person name="Sherlock G."/>
            <person name="Sophianopoulou V."/>
            <person name="Squina F.M."/>
            <person name="Sun H."/>
            <person name="Susca A."/>
            <person name="Todd R.B."/>
            <person name="Tsang A."/>
            <person name="Unkles S.E."/>
            <person name="van de Wiele N."/>
            <person name="van Rossen-Uffink D."/>
            <person name="Oliveira J.V."/>
            <person name="Vesth T.C."/>
            <person name="Visser J."/>
            <person name="Yu J.-H."/>
            <person name="Zhou M."/>
            <person name="Andersen M.R."/>
            <person name="Archer D.B."/>
            <person name="Baker S.E."/>
            <person name="Benoit I."/>
            <person name="Brakhage A.A."/>
            <person name="Braus G.H."/>
            <person name="Fischer R."/>
            <person name="Frisvad J.C."/>
            <person name="Goldman G.H."/>
            <person name="Houbraken J."/>
            <person name="Oakley B."/>
            <person name="Pocsi I."/>
            <person name="Scazzocchio C."/>
            <person name="Seiboth B."/>
            <person name="vanKuyk P.A."/>
            <person name="Wortman J."/>
            <person name="Dyer P.S."/>
            <person name="Grigoriev I.V."/>
        </authorList>
    </citation>
    <scope>NUCLEOTIDE SEQUENCE [LARGE SCALE GENOMIC DNA]</scope>
    <source>
        <strain evidence="24">ATCC 16872 / CBS 172.66 / WB 5094</strain>
    </source>
</reference>
<evidence type="ECO:0000259" key="22">
    <source>
        <dbReference type="Pfam" id="PF13193"/>
    </source>
</evidence>
<evidence type="ECO:0000256" key="5">
    <source>
        <dbReference type="ARBA" id="ARBA00022448"/>
    </source>
</evidence>
<dbReference type="Proteomes" id="UP000184546">
    <property type="component" value="Unassembled WGS sequence"/>
</dbReference>
<evidence type="ECO:0000256" key="11">
    <source>
        <dbReference type="ARBA" id="ARBA00022840"/>
    </source>
</evidence>
<keyword evidence="15" id="KW-0576">Peroxisome</keyword>
<evidence type="ECO:0000256" key="15">
    <source>
        <dbReference type="ARBA" id="ARBA00023140"/>
    </source>
</evidence>
<evidence type="ECO:0000256" key="1">
    <source>
        <dbReference type="ARBA" id="ARBA00004502"/>
    </source>
</evidence>
<evidence type="ECO:0000256" key="3">
    <source>
        <dbReference type="ARBA" id="ARBA00004651"/>
    </source>
</evidence>
<dbReference type="PROSITE" id="PS00455">
    <property type="entry name" value="AMP_BINDING"/>
    <property type="match status" value="1"/>
</dbReference>
<evidence type="ECO:0000256" key="20">
    <source>
        <dbReference type="SAM" id="Phobius"/>
    </source>
</evidence>
<dbReference type="Pfam" id="PF00501">
    <property type="entry name" value="AMP-binding"/>
    <property type="match status" value="1"/>
</dbReference>
<evidence type="ECO:0000256" key="16">
    <source>
        <dbReference type="ARBA" id="ARBA00051585"/>
    </source>
</evidence>
<dbReference type="SUPFAM" id="SSF56801">
    <property type="entry name" value="Acetyl-CoA synthetase-like"/>
    <property type="match status" value="1"/>
</dbReference>
<comment type="catalytic activity">
    <reaction evidence="16">
        <text>a very long-chain fatty acid + ATP + CoA = a very long-chain fatty acyl-CoA + AMP + diphosphate</text>
        <dbReference type="Rhea" id="RHEA:54536"/>
        <dbReference type="ChEBI" id="CHEBI:30616"/>
        <dbReference type="ChEBI" id="CHEBI:33019"/>
        <dbReference type="ChEBI" id="CHEBI:57287"/>
        <dbReference type="ChEBI" id="CHEBI:58950"/>
        <dbReference type="ChEBI" id="CHEBI:138261"/>
        <dbReference type="ChEBI" id="CHEBI:456215"/>
    </reaction>
</comment>
<organism evidence="23 24">
    <name type="scientific">Aspergillus aculeatus (strain ATCC 16872 / CBS 172.66 / WB 5094)</name>
    <dbReference type="NCBI Taxonomy" id="690307"/>
    <lineage>
        <taxon>Eukaryota</taxon>
        <taxon>Fungi</taxon>
        <taxon>Dikarya</taxon>
        <taxon>Ascomycota</taxon>
        <taxon>Pezizomycotina</taxon>
        <taxon>Eurotiomycetes</taxon>
        <taxon>Eurotiomycetidae</taxon>
        <taxon>Eurotiales</taxon>
        <taxon>Aspergillaceae</taxon>
        <taxon>Aspergillus</taxon>
        <taxon>Aspergillus subgen. Circumdati</taxon>
    </lineage>
</organism>
<dbReference type="VEuPathDB" id="FungiDB:ASPACDRAFT_1853569"/>
<keyword evidence="10" id="KW-0547">Nucleotide-binding</keyword>
<dbReference type="InterPro" id="IPR045851">
    <property type="entry name" value="AMP-bd_C_sf"/>
</dbReference>
<dbReference type="OrthoDB" id="10253869at2759"/>
<keyword evidence="24" id="KW-1185">Reference proteome</keyword>